<dbReference type="PANTHER" id="PTHR33116">
    <property type="entry name" value="REVERSE TRANSCRIPTASE ZINC-BINDING DOMAIN-CONTAINING PROTEIN-RELATED-RELATED"/>
    <property type="match status" value="1"/>
</dbReference>
<dbReference type="PANTHER" id="PTHR33116:SF78">
    <property type="entry name" value="OS12G0587133 PROTEIN"/>
    <property type="match status" value="1"/>
</dbReference>
<comment type="caution">
    <text evidence="2">The sequence shown here is derived from an EMBL/GenBank/DDBJ whole genome shotgun (WGS) entry which is preliminary data.</text>
</comment>
<name>A0A9N7N6A7_STRHE</name>
<dbReference type="InterPro" id="IPR026960">
    <property type="entry name" value="RVT-Znf"/>
</dbReference>
<accession>A0A9N7N6A7</accession>
<gene>
    <name evidence="2" type="ORF">SHERM_21118</name>
</gene>
<evidence type="ECO:0000313" key="2">
    <source>
        <dbReference type="EMBL" id="CAA0824102.1"/>
    </source>
</evidence>
<keyword evidence="3" id="KW-1185">Reference proteome</keyword>
<organism evidence="2 3">
    <name type="scientific">Striga hermonthica</name>
    <name type="common">Purple witchweed</name>
    <name type="synonym">Buchnera hermonthica</name>
    <dbReference type="NCBI Taxonomy" id="68872"/>
    <lineage>
        <taxon>Eukaryota</taxon>
        <taxon>Viridiplantae</taxon>
        <taxon>Streptophyta</taxon>
        <taxon>Embryophyta</taxon>
        <taxon>Tracheophyta</taxon>
        <taxon>Spermatophyta</taxon>
        <taxon>Magnoliopsida</taxon>
        <taxon>eudicotyledons</taxon>
        <taxon>Gunneridae</taxon>
        <taxon>Pentapetalae</taxon>
        <taxon>asterids</taxon>
        <taxon>lamiids</taxon>
        <taxon>Lamiales</taxon>
        <taxon>Orobanchaceae</taxon>
        <taxon>Buchnereae</taxon>
        <taxon>Striga</taxon>
    </lineage>
</organism>
<dbReference type="EMBL" id="CACSLK010024664">
    <property type="protein sequence ID" value="CAA0824102.1"/>
    <property type="molecule type" value="Genomic_DNA"/>
</dbReference>
<evidence type="ECO:0000313" key="3">
    <source>
        <dbReference type="Proteomes" id="UP001153555"/>
    </source>
</evidence>
<protein>
    <recommendedName>
        <fullName evidence="1">Reverse transcriptase zinc-binding domain-containing protein</fullName>
    </recommendedName>
</protein>
<proteinExistence type="predicted"/>
<feature type="domain" description="Reverse transcriptase zinc-binding" evidence="1">
    <location>
        <begin position="182"/>
        <end position="273"/>
    </location>
</feature>
<dbReference type="Pfam" id="PF13966">
    <property type="entry name" value="zf-RVT"/>
    <property type="match status" value="1"/>
</dbReference>
<dbReference type="Proteomes" id="UP001153555">
    <property type="component" value="Unassembled WGS sequence"/>
</dbReference>
<sequence length="383" mass="43696">MQSARLPNAICEGLEKRCRRFVWGGSGDTRKLSLVKWNEVCQARRCGGLGLKRQRLMNDALLMKLGWKYLTDHNALWVHVWKAKYGDGPLSAVPGHRSSAVLQAVKKVWSSVVKGARWAVCNSRTAMFWMDRWLPSGTVLLDVAVNEVPASLLGRTIAATPPPHINLGRDRLYWGPFPTGKFTTRSAYELLADDQNLELATSDKQQLWRVVWRWLGPQHIRTFLWLLTKNRLLTNEERRRRHLAADALCGVCSQADESALHVLRDCHLAAAIWMKLLPSDYRASFFALQLDDWVLSNLMPRPDHGYTQWDRTFGVVVWKIWKWRNEHIFQGKTKEVECGLREILAYIEGLDKVRECDKKLGGSRRFLSGGVVMSIFGFGCPAG</sequence>
<evidence type="ECO:0000259" key="1">
    <source>
        <dbReference type="Pfam" id="PF13966"/>
    </source>
</evidence>
<reference evidence="2" key="1">
    <citation type="submission" date="2019-12" db="EMBL/GenBank/DDBJ databases">
        <authorList>
            <person name="Scholes J."/>
        </authorList>
    </citation>
    <scope>NUCLEOTIDE SEQUENCE</scope>
</reference>
<dbReference type="AlphaFoldDB" id="A0A9N7N6A7"/>
<dbReference type="OrthoDB" id="1306348at2759"/>